<evidence type="ECO:0000313" key="2">
    <source>
        <dbReference type="Proteomes" id="UP000052268"/>
    </source>
</evidence>
<dbReference type="AlphaFoldDB" id="A0A0J7Y8W6"/>
<sequence length="64" mass="7014">MRREAFARFAGERTLIAIPHLSFPGIGHMQHVGAGFAWVPIPYTNRAPASDAPFADPRKNGDKP</sequence>
<gene>
    <name evidence="1" type="ORF">V474_09090</name>
</gene>
<comment type="caution">
    <text evidence="1">The sequence shown here is derived from an EMBL/GenBank/DDBJ whole genome shotgun (WGS) entry which is preliminary data.</text>
</comment>
<keyword evidence="2" id="KW-1185">Reference proteome</keyword>
<dbReference type="PATRIC" id="fig|1114963.3.peg.719"/>
<organism evidence="1 2">
    <name type="scientific">Novosphingobium barchaimii LL02</name>
    <dbReference type="NCBI Taxonomy" id="1114963"/>
    <lineage>
        <taxon>Bacteria</taxon>
        <taxon>Pseudomonadati</taxon>
        <taxon>Pseudomonadota</taxon>
        <taxon>Alphaproteobacteria</taxon>
        <taxon>Sphingomonadales</taxon>
        <taxon>Sphingomonadaceae</taxon>
        <taxon>Novosphingobium</taxon>
    </lineage>
</organism>
<dbReference type="EMBL" id="JACU01000002">
    <property type="protein sequence ID" value="KMS60027.1"/>
    <property type="molecule type" value="Genomic_DNA"/>
</dbReference>
<dbReference type="OrthoDB" id="9773738at2"/>
<dbReference type="Proteomes" id="UP000052268">
    <property type="component" value="Unassembled WGS sequence"/>
</dbReference>
<protein>
    <submittedName>
        <fullName evidence="1">Uncharacterized protein</fullName>
    </submittedName>
</protein>
<evidence type="ECO:0000313" key="1">
    <source>
        <dbReference type="EMBL" id="KMS60027.1"/>
    </source>
</evidence>
<reference evidence="1 2" key="1">
    <citation type="journal article" date="2015" name="G3 (Bethesda)">
        <title>Insights into Ongoing Evolution of the Hexachlorocyclohexane Catabolic Pathway from Comparative Genomics of Ten Sphingomonadaceae Strains.</title>
        <authorList>
            <person name="Pearce S.L."/>
            <person name="Oakeshott J.G."/>
            <person name="Pandey G."/>
        </authorList>
    </citation>
    <scope>NUCLEOTIDE SEQUENCE [LARGE SCALE GENOMIC DNA]</scope>
    <source>
        <strain evidence="1 2">LL02</strain>
    </source>
</reference>
<proteinExistence type="predicted"/>
<dbReference type="RefSeq" id="WP_059150126.1">
    <property type="nucleotide sequence ID" value="NZ_KQ130452.1"/>
</dbReference>
<dbReference type="InterPro" id="IPR036866">
    <property type="entry name" value="RibonucZ/Hydroxyglut_hydro"/>
</dbReference>
<accession>A0A0J7Y8W6</accession>
<dbReference type="Gene3D" id="3.60.15.10">
    <property type="entry name" value="Ribonuclease Z/Hydroxyacylglutathione hydrolase-like"/>
    <property type="match status" value="1"/>
</dbReference>
<name>A0A0J7Y8W6_9SPHN</name>